<accession>E1IHC4</accession>
<evidence type="ECO:0000313" key="1">
    <source>
        <dbReference type="EMBL" id="EFO79377.1"/>
    </source>
</evidence>
<dbReference type="HOGENOM" id="CLU_1738686_0_0_0"/>
<dbReference type="EMBL" id="ADVR01000114">
    <property type="protein sequence ID" value="EFO79377.1"/>
    <property type="molecule type" value="Genomic_DNA"/>
</dbReference>
<name>E1IHC4_9CHLR</name>
<reference evidence="1 2" key="1">
    <citation type="journal article" date="2011" name="J. Bacteriol.">
        <title>Draft genome sequence of the anoxygenic filamentous phototrophic bacterium Oscillochloris trichoides subsp. DG-6.</title>
        <authorList>
            <person name="Kuznetsov B.B."/>
            <person name="Ivanovsky R.N."/>
            <person name="Keppen O.I."/>
            <person name="Sukhacheva M.V."/>
            <person name="Bumazhkin B.K."/>
            <person name="Patutina E.O."/>
            <person name="Beletsky A.V."/>
            <person name="Mardanov A.V."/>
            <person name="Baslerov R.V."/>
            <person name="Panteleeva A.N."/>
            <person name="Kolganova T.V."/>
            <person name="Ravin N.V."/>
            <person name="Skryabin K.G."/>
        </authorList>
    </citation>
    <scope>NUCLEOTIDE SEQUENCE [LARGE SCALE GENOMIC DNA]</scope>
    <source>
        <strain evidence="1 2">DG-6</strain>
    </source>
</reference>
<proteinExistence type="predicted"/>
<comment type="caution">
    <text evidence="1">The sequence shown here is derived from an EMBL/GenBank/DDBJ whole genome shotgun (WGS) entry which is preliminary data.</text>
</comment>
<keyword evidence="2" id="KW-1185">Reference proteome</keyword>
<gene>
    <name evidence="1" type="ORF">OSCT_2725</name>
</gene>
<evidence type="ECO:0000313" key="2">
    <source>
        <dbReference type="Proteomes" id="UP000054010"/>
    </source>
</evidence>
<dbReference type="Proteomes" id="UP000054010">
    <property type="component" value="Unassembled WGS sequence"/>
</dbReference>
<dbReference type="STRING" id="765420.OSCT_2725"/>
<protein>
    <submittedName>
        <fullName evidence="1">Uncharacterized protein</fullName>
    </submittedName>
</protein>
<organism evidence="1 2">
    <name type="scientific">Oscillochloris trichoides DG-6</name>
    <dbReference type="NCBI Taxonomy" id="765420"/>
    <lineage>
        <taxon>Bacteria</taxon>
        <taxon>Bacillati</taxon>
        <taxon>Chloroflexota</taxon>
        <taxon>Chloroflexia</taxon>
        <taxon>Chloroflexales</taxon>
        <taxon>Chloroflexineae</taxon>
        <taxon>Oscillochloridaceae</taxon>
        <taxon>Oscillochloris</taxon>
    </lineage>
</organism>
<dbReference type="AlphaFoldDB" id="E1IHC4"/>
<sequence length="150" mass="15657">MLDMEHLTPRQLLAAERIQEDEGFAGGLADDAAARVIRWAGEVAVRSAVPEVSDDLLDATLSALRQAARQAARQAHTGQDVLALAQAAFATLAPALPSPAPATLSQPLEAVVALASEPAPVPPAAPVVPPNRPRVALGVRQISLTTHRVY</sequence>